<accession>A0AAN9KA88</accession>
<feature type="transmembrane region" description="Helical" evidence="1">
    <location>
        <begin position="715"/>
        <end position="734"/>
    </location>
</feature>
<feature type="transmembrane region" description="Helical" evidence="1">
    <location>
        <begin position="801"/>
        <end position="825"/>
    </location>
</feature>
<evidence type="ECO:0000313" key="3">
    <source>
        <dbReference type="Proteomes" id="UP001367508"/>
    </source>
</evidence>
<dbReference type="SUPFAM" id="SSF48371">
    <property type="entry name" value="ARM repeat"/>
    <property type="match status" value="1"/>
</dbReference>
<sequence length="1210" mass="136386">MSVISRNIWPVCGSLCCFCPALRERSRHPIKRYKKLLADIFPRTPEEEPNDRKISKLCEYAAKNPLRVPKACITSYLEQRCYRELRSENYQCVKVVICIYRKLLISCKDQMPLFASSLLSIIQILLDQTSHDEVQILGCQTLFDFVNNQRDGTYMFNLDGFISKLCNLAQEMGDDDKIQHLRASGLQVLSSMVWFMGEFSHISVEFDNVVSVVLENYGDAKQDSQNENVMRLYSWKVIVNDKGESNVPVEDAMNPGFWSRVCIQNMAKLAKEGTTVRRVLESLFRYFDNANLWSPEHGLAFSVLLNMQSIIENSGQNTHLLLSILVKHLDHKNVLKNPNMQLDIVGVVTQLAQQTRVQQSVAIIGALSDMMRHLRKSIHCSLDDSNLGTEVIQWNQKYRMEVDECLVQLTIKIADAGPVLDTMAVLLENMSSITVMARTLIAAVYRTAQIAFPEALFHQLLLAMVHADHETRVGAHRIFSVVLVPSSVCPQASSSDPPLTKAADIQRMLSRNVSVFSSSAALFEKLERKRNSLTEDSQTDVKTHTDVKTLTDGKTNDNSILNRLKSTYSRTGSSRKTAMTSSEYMDNRNSKVNNSSMMNRLKSSYSRVTSVRKPQLAVIEEENNTNTTNTTNTSNNQQVLPIRLSSHQITLLLSSIWAQSVYPLNTPENFEAIAHTYSLVLLVARSKNSSHDALIESFQLAFSLRNISLNEKGRTLIPILCNVYMLLCLHILVFSKNERLDMNNVCYGWISYELRPKAPVRFNSGAEVLNMAWQNSNVACDVICFMRKYGIKLQPSRRRSLFMLATSMIIFASKAYNILSLISIAKMALTDKTVDPFLQLVNDNKLQAAVDATWKPSKVYGSNEDDEDALKSLSAIKLPESQSKESYATMIVQSLGNSSDESSSLRERLLNDFVPDDACPLGAQLSAETTGDMDQSGLKDDKHSDMVDIPLFTIDDDIPACGLETQANPDAQQQPSQNLSLLSVDDILGSVLETTHQAERISISTPSDMPYKEMALHCEALLLGKQQKMSTFMSTHSIFGNSFRIPVAEYNQEKDVSSNSNALPTLPSVRKDGDSHLVELLDKTVLALVDVQDTQKSCTSYLTMNWPQLLWLDRQRFQSANRLNQTTRNNCYDLQLDHSTNQFCSWKEELSIERMSLYSRLALPSVSRSFFNQVPLDVNETDLVIVRELNCVPPLEFSSPMLFGFRENLC</sequence>
<dbReference type="AlphaFoldDB" id="A0AAN9KA88"/>
<evidence type="ECO:0000256" key="1">
    <source>
        <dbReference type="SAM" id="Phobius"/>
    </source>
</evidence>
<dbReference type="PANTHER" id="PTHR46087">
    <property type="entry name" value="PUTATIVE, EXPRESSED-RELATED"/>
    <property type="match status" value="1"/>
</dbReference>
<keyword evidence="3" id="KW-1185">Reference proteome</keyword>
<evidence type="ECO:0008006" key="4">
    <source>
        <dbReference type="Google" id="ProtNLM"/>
    </source>
</evidence>
<dbReference type="EMBL" id="JAYMYQ010000009">
    <property type="protein sequence ID" value="KAK7312099.1"/>
    <property type="molecule type" value="Genomic_DNA"/>
</dbReference>
<dbReference type="Proteomes" id="UP001367508">
    <property type="component" value="Unassembled WGS sequence"/>
</dbReference>
<gene>
    <name evidence="2" type="ORF">VNO77_35686</name>
</gene>
<dbReference type="InterPro" id="IPR049152">
    <property type="entry name" value="EFR3-like_ARM"/>
</dbReference>
<comment type="caution">
    <text evidence="2">The sequence shown here is derived from an EMBL/GenBank/DDBJ whole genome shotgun (WGS) entry which is preliminary data.</text>
</comment>
<name>A0AAN9KA88_CANGL</name>
<dbReference type="InterPro" id="IPR055296">
    <property type="entry name" value="SRL2-like"/>
</dbReference>
<reference evidence="2 3" key="1">
    <citation type="submission" date="2024-01" db="EMBL/GenBank/DDBJ databases">
        <title>The genomes of 5 underutilized Papilionoideae crops provide insights into root nodulation and disease resistanc.</title>
        <authorList>
            <person name="Jiang F."/>
        </authorList>
    </citation>
    <scope>NUCLEOTIDE SEQUENCE [LARGE SCALE GENOMIC DNA]</scope>
    <source>
        <strain evidence="2">LVBAO_FW01</strain>
        <tissue evidence="2">Leaves</tissue>
    </source>
</reference>
<keyword evidence="1" id="KW-1133">Transmembrane helix</keyword>
<keyword evidence="1" id="KW-0812">Transmembrane</keyword>
<dbReference type="PANTHER" id="PTHR46087:SF7">
    <property type="entry name" value="CYCLIN-LIKE PROTEIN"/>
    <property type="match status" value="1"/>
</dbReference>
<proteinExistence type="predicted"/>
<dbReference type="Pfam" id="PF21052">
    <property type="entry name" value="EFR3_ARM"/>
    <property type="match status" value="1"/>
</dbReference>
<protein>
    <recommendedName>
        <fullName evidence="4">Protein EFR3-like protein</fullName>
    </recommendedName>
</protein>
<organism evidence="2 3">
    <name type="scientific">Canavalia gladiata</name>
    <name type="common">Sword bean</name>
    <name type="synonym">Dolichos gladiatus</name>
    <dbReference type="NCBI Taxonomy" id="3824"/>
    <lineage>
        <taxon>Eukaryota</taxon>
        <taxon>Viridiplantae</taxon>
        <taxon>Streptophyta</taxon>
        <taxon>Embryophyta</taxon>
        <taxon>Tracheophyta</taxon>
        <taxon>Spermatophyta</taxon>
        <taxon>Magnoliopsida</taxon>
        <taxon>eudicotyledons</taxon>
        <taxon>Gunneridae</taxon>
        <taxon>Pentapetalae</taxon>
        <taxon>rosids</taxon>
        <taxon>fabids</taxon>
        <taxon>Fabales</taxon>
        <taxon>Fabaceae</taxon>
        <taxon>Papilionoideae</taxon>
        <taxon>50 kb inversion clade</taxon>
        <taxon>NPAAA clade</taxon>
        <taxon>indigoferoid/millettioid clade</taxon>
        <taxon>Phaseoleae</taxon>
        <taxon>Canavalia</taxon>
    </lineage>
</organism>
<evidence type="ECO:0000313" key="2">
    <source>
        <dbReference type="EMBL" id="KAK7312099.1"/>
    </source>
</evidence>
<dbReference type="InterPro" id="IPR016024">
    <property type="entry name" value="ARM-type_fold"/>
</dbReference>
<keyword evidence="1" id="KW-0472">Membrane</keyword>